<dbReference type="AlphaFoldDB" id="A0A6F9XNF2"/>
<name>A0A6F9XNF2_9LACO</name>
<dbReference type="Pfam" id="PF01381">
    <property type="entry name" value="HTH_3"/>
    <property type="match status" value="1"/>
</dbReference>
<feature type="domain" description="HTH cro/C1-type" evidence="1">
    <location>
        <begin position="7"/>
        <end position="59"/>
    </location>
</feature>
<accession>A0A6F9XNF2</accession>
<dbReference type="InterPro" id="IPR010982">
    <property type="entry name" value="Lambda_DNA-bd_dom_sf"/>
</dbReference>
<dbReference type="SMART" id="SM00530">
    <property type="entry name" value="HTH_XRE"/>
    <property type="match status" value="1"/>
</dbReference>
<dbReference type="SUPFAM" id="SSF47413">
    <property type="entry name" value="lambda repressor-like DNA-binding domains"/>
    <property type="match status" value="1"/>
</dbReference>
<dbReference type="CDD" id="cd00093">
    <property type="entry name" value="HTH_XRE"/>
    <property type="match status" value="1"/>
</dbReference>
<dbReference type="PROSITE" id="PS50943">
    <property type="entry name" value="HTH_CROC1"/>
    <property type="match status" value="1"/>
</dbReference>
<gene>
    <name evidence="2" type="ORF">SY212_18120</name>
</gene>
<dbReference type="RefSeq" id="WP_172585051.1">
    <property type="nucleotide sequence ID" value="NZ_BLAM01000179.1"/>
</dbReference>
<dbReference type="InterPro" id="IPR001387">
    <property type="entry name" value="Cro/C1-type_HTH"/>
</dbReference>
<dbReference type="Proteomes" id="UP000494265">
    <property type="component" value="Unassembled WGS sequence"/>
</dbReference>
<evidence type="ECO:0000313" key="2">
    <source>
        <dbReference type="EMBL" id="GET06782.1"/>
    </source>
</evidence>
<organism evidence="2">
    <name type="scientific">Ligilactobacillus agilis</name>
    <dbReference type="NCBI Taxonomy" id="1601"/>
    <lineage>
        <taxon>Bacteria</taxon>
        <taxon>Bacillati</taxon>
        <taxon>Bacillota</taxon>
        <taxon>Bacilli</taxon>
        <taxon>Lactobacillales</taxon>
        <taxon>Lactobacillaceae</taxon>
        <taxon>Ligilactobacillus</taxon>
    </lineage>
</organism>
<dbReference type="Gene3D" id="1.10.260.40">
    <property type="entry name" value="lambda repressor-like DNA-binding domains"/>
    <property type="match status" value="1"/>
</dbReference>
<reference evidence="2" key="1">
    <citation type="submission" date="2019-10" db="EMBL/GenBank/DDBJ databases">
        <title>Lactobacillus agilis SY212 Whole Genome Sequencing Project.</title>
        <authorList>
            <person name="Suzuki S."/>
            <person name="Endo A."/>
            <person name="Maeno S."/>
            <person name="Shiwa Y."/>
            <person name="Matsutani M."/>
            <person name="Kajikawa A."/>
        </authorList>
    </citation>
    <scope>NUCLEOTIDE SEQUENCE</scope>
    <source>
        <strain evidence="2">SY212</strain>
    </source>
</reference>
<comment type="caution">
    <text evidence="2">The sequence shown here is derived from an EMBL/GenBank/DDBJ whole genome shotgun (WGS) entry which is preliminary data.</text>
</comment>
<sequence>MGLADKIKDLASSKHITVAELERLVGISNGQIRKWNDRSPKAENLAKVADYFGVSTDYLLGRDSKNGTSSQAELIAAHIDSGVSDEGMTQIINFIEFTKKNNKK</sequence>
<proteinExistence type="predicted"/>
<evidence type="ECO:0000259" key="1">
    <source>
        <dbReference type="PROSITE" id="PS50943"/>
    </source>
</evidence>
<protein>
    <submittedName>
        <fullName evidence="2">Transcriptional regulator</fullName>
    </submittedName>
</protein>
<dbReference type="EMBL" id="BLAM01000179">
    <property type="protein sequence ID" value="GET06782.1"/>
    <property type="molecule type" value="Genomic_DNA"/>
</dbReference>
<dbReference type="GO" id="GO:0003677">
    <property type="term" value="F:DNA binding"/>
    <property type="evidence" value="ECO:0007669"/>
    <property type="project" value="InterPro"/>
</dbReference>